<evidence type="ECO:0000313" key="1">
    <source>
        <dbReference type="EMBL" id="GGH28632.1"/>
    </source>
</evidence>
<organism evidence="1 2">
    <name type="scientific">Paenibacillus segetis</name>
    <dbReference type="NCBI Taxonomy" id="1325360"/>
    <lineage>
        <taxon>Bacteria</taxon>
        <taxon>Bacillati</taxon>
        <taxon>Bacillota</taxon>
        <taxon>Bacilli</taxon>
        <taxon>Bacillales</taxon>
        <taxon>Paenibacillaceae</taxon>
        <taxon>Paenibacillus</taxon>
    </lineage>
</organism>
<reference evidence="2" key="1">
    <citation type="journal article" date="2019" name="Int. J. Syst. Evol. Microbiol.">
        <title>The Global Catalogue of Microorganisms (GCM) 10K type strain sequencing project: providing services to taxonomists for standard genome sequencing and annotation.</title>
        <authorList>
            <consortium name="The Broad Institute Genomics Platform"/>
            <consortium name="The Broad Institute Genome Sequencing Center for Infectious Disease"/>
            <person name="Wu L."/>
            <person name="Ma J."/>
        </authorList>
    </citation>
    <scope>NUCLEOTIDE SEQUENCE [LARGE SCALE GENOMIC DNA]</scope>
    <source>
        <strain evidence="2">CGMCC 1.12769</strain>
    </source>
</reference>
<dbReference type="Proteomes" id="UP000659344">
    <property type="component" value="Unassembled WGS sequence"/>
</dbReference>
<comment type="caution">
    <text evidence="1">The sequence shown here is derived from an EMBL/GenBank/DDBJ whole genome shotgun (WGS) entry which is preliminary data.</text>
</comment>
<accession>A0ABQ1YL37</accession>
<name>A0ABQ1YL37_9BACL</name>
<sequence length="112" mass="12964">MRIAAYSDFYGEAKRPLQLIIQVRPGELDWTRTLYLPLSSPFEPFEVEEFGDVVGVSVLMEDLIRQPGSEPVIGIHLPSIAQRHGTEIYHFVVQMDDIEEVLKFERGYFHQK</sequence>
<evidence type="ECO:0000313" key="2">
    <source>
        <dbReference type="Proteomes" id="UP000659344"/>
    </source>
</evidence>
<proteinExistence type="predicted"/>
<keyword evidence="2" id="KW-1185">Reference proteome</keyword>
<dbReference type="RefSeq" id="WP_188540288.1">
    <property type="nucleotide sequence ID" value="NZ_BMFT01000001.1"/>
</dbReference>
<protein>
    <submittedName>
        <fullName evidence="1">Uncharacterized protein</fullName>
    </submittedName>
</protein>
<gene>
    <name evidence="1" type="ORF">GCM10008013_30780</name>
</gene>
<dbReference type="EMBL" id="BMFT01000001">
    <property type="protein sequence ID" value="GGH28632.1"/>
    <property type="molecule type" value="Genomic_DNA"/>
</dbReference>